<protein>
    <submittedName>
        <fullName evidence="1">Uncharacterized protein</fullName>
    </submittedName>
</protein>
<evidence type="ECO:0000313" key="2">
    <source>
        <dbReference type="Proteomes" id="UP001055658"/>
    </source>
</evidence>
<evidence type="ECO:0000313" key="1">
    <source>
        <dbReference type="EMBL" id="USD23291.1"/>
    </source>
</evidence>
<dbReference type="Proteomes" id="UP001055658">
    <property type="component" value="Chromosome"/>
</dbReference>
<name>A0ABY4VG68_9GAMM</name>
<proteinExistence type="predicted"/>
<keyword evidence="2" id="KW-1185">Reference proteome</keyword>
<accession>A0ABY4VG68</accession>
<organism evidence="1 2">
    <name type="scientific">Microbulbifer variabilis</name>
    <dbReference type="NCBI Taxonomy" id="266805"/>
    <lineage>
        <taxon>Bacteria</taxon>
        <taxon>Pseudomonadati</taxon>
        <taxon>Pseudomonadota</taxon>
        <taxon>Gammaproteobacteria</taxon>
        <taxon>Cellvibrionales</taxon>
        <taxon>Microbulbiferaceae</taxon>
        <taxon>Microbulbifer</taxon>
    </lineage>
</organism>
<dbReference type="RefSeq" id="WP_252085637.1">
    <property type="nucleotide sequence ID" value="NZ_CP092418.1"/>
</dbReference>
<dbReference type="EMBL" id="CP092418">
    <property type="protein sequence ID" value="USD23291.1"/>
    <property type="molecule type" value="Genomic_DNA"/>
</dbReference>
<gene>
    <name evidence="1" type="ORF">MJO52_09170</name>
</gene>
<reference evidence="1" key="1">
    <citation type="submission" date="2022-02" db="EMBL/GenBank/DDBJ databases">
        <title>Coral-associated bacteria.</title>
        <authorList>
            <person name="Tang K."/>
            <person name="Wang X."/>
        </authorList>
    </citation>
    <scope>NUCLEOTIDE SEQUENCE</scope>
    <source>
        <strain evidence="1">SCSIO 43006</strain>
    </source>
</reference>
<sequence>MSRFQNWKKTSNRLGSYMFPLAIVWLGIGLGNDLKNQEYGNIVTTIKNHEFQNSCKLKLDVDTEFPLGWSPSSFDVKLERDGKVVSTSTSKYFKPDRIERSPGEFYYMFKWSEMQEGRLIASYLEMEIERGDALKWIKVSACEVLEGDDYFYAKADFCVDEKRVVVQCS</sequence>